<reference evidence="2 3" key="2">
    <citation type="submission" date="2024-07" db="EMBL/GenBank/DDBJ databases">
        <authorList>
            <person name="Akdeniz Z."/>
        </authorList>
    </citation>
    <scope>NUCLEOTIDE SEQUENCE [LARGE SCALE GENOMIC DNA]</scope>
</reference>
<gene>
    <name evidence="2" type="ORF">HINF_LOCUS52243</name>
    <name evidence="1" type="ORF">HINF_LOCUS8849</name>
</gene>
<reference evidence="1" key="1">
    <citation type="submission" date="2023-06" db="EMBL/GenBank/DDBJ databases">
        <authorList>
            <person name="Kurt Z."/>
        </authorList>
    </citation>
    <scope>NUCLEOTIDE SEQUENCE</scope>
</reference>
<protein>
    <submittedName>
        <fullName evidence="2">Hypothetical_protein</fullName>
    </submittedName>
</protein>
<dbReference type="AlphaFoldDB" id="A0AA86TKA0"/>
<accession>A0AA86TKA0</accession>
<name>A0AA86TKA0_9EUKA</name>
<proteinExistence type="predicted"/>
<keyword evidence="3" id="KW-1185">Reference proteome</keyword>
<dbReference type="Proteomes" id="UP001642409">
    <property type="component" value="Unassembled WGS sequence"/>
</dbReference>
<comment type="caution">
    <text evidence="1">The sequence shown here is derived from an EMBL/GenBank/DDBJ whole genome shotgun (WGS) entry which is preliminary data.</text>
</comment>
<evidence type="ECO:0000313" key="3">
    <source>
        <dbReference type="Proteomes" id="UP001642409"/>
    </source>
</evidence>
<organism evidence="1">
    <name type="scientific">Hexamita inflata</name>
    <dbReference type="NCBI Taxonomy" id="28002"/>
    <lineage>
        <taxon>Eukaryota</taxon>
        <taxon>Metamonada</taxon>
        <taxon>Diplomonadida</taxon>
        <taxon>Hexamitidae</taxon>
        <taxon>Hexamitinae</taxon>
        <taxon>Hexamita</taxon>
    </lineage>
</organism>
<dbReference type="EMBL" id="CAXDID020000259">
    <property type="protein sequence ID" value="CAL6066274.1"/>
    <property type="molecule type" value="Genomic_DNA"/>
</dbReference>
<sequence>MAQINFTYSERAYSKVLLNRLSTKYIQKVNDKNYSKINFISLCVAKLFLNDSQIVLNQSINYLQEQLGFNLRQLIEEFCIMLDFDILVSQNEVSEAQKSTGLINESIDLIF</sequence>
<evidence type="ECO:0000313" key="1">
    <source>
        <dbReference type="EMBL" id="CAI9921204.1"/>
    </source>
</evidence>
<dbReference type="EMBL" id="CATOUU010000217">
    <property type="protein sequence ID" value="CAI9921204.1"/>
    <property type="molecule type" value="Genomic_DNA"/>
</dbReference>
<evidence type="ECO:0000313" key="2">
    <source>
        <dbReference type="EMBL" id="CAL6066274.1"/>
    </source>
</evidence>